<dbReference type="AlphaFoldDB" id="A0AAE1AR52"/>
<comment type="caution">
    <text evidence="2">The sequence shown here is derived from an EMBL/GenBank/DDBJ whole genome shotgun (WGS) entry which is preliminary data.</text>
</comment>
<sequence length="83" mass="9399">MDRKFLALHKSTLTSWRRKTSSPPSLPSSPHTSLPLPLSEGKRPHPLPFPLPLTQVYPYLLVKENVLTPFPSLFPPHKFTLTS</sequence>
<proteinExistence type="predicted"/>
<evidence type="ECO:0000256" key="1">
    <source>
        <dbReference type="SAM" id="MobiDB-lite"/>
    </source>
</evidence>
<gene>
    <name evidence="2" type="ORF">RRG08_028944</name>
</gene>
<accession>A0AAE1AR52</accession>
<name>A0AAE1AR52_9GAST</name>
<evidence type="ECO:0000313" key="2">
    <source>
        <dbReference type="EMBL" id="KAK3791796.1"/>
    </source>
</evidence>
<evidence type="ECO:0000313" key="3">
    <source>
        <dbReference type="Proteomes" id="UP001283361"/>
    </source>
</evidence>
<feature type="region of interest" description="Disordered" evidence="1">
    <location>
        <begin position="15"/>
        <end position="41"/>
    </location>
</feature>
<feature type="compositionally biased region" description="Low complexity" evidence="1">
    <location>
        <begin position="28"/>
        <end position="39"/>
    </location>
</feature>
<keyword evidence="3" id="KW-1185">Reference proteome</keyword>
<organism evidence="2 3">
    <name type="scientific">Elysia crispata</name>
    <name type="common">lettuce slug</name>
    <dbReference type="NCBI Taxonomy" id="231223"/>
    <lineage>
        <taxon>Eukaryota</taxon>
        <taxon>Metazoa</taxon>
        <taxon>Spiralia</taxon>
        <taxon>Lophotrochozoa</taxon>
        <taxon>Mollusca</taxon>
        <taxon>Gastropoda</taxon>
        <taxon>Heterobranchia</taxon>
        <taxon>Euthyneura</taxon>
        <taxon>Panpulmonata</taxon>
        <taxon>Sacoglossa</taxon>
        <taxon>Placobranchoidea</taxon>
        <taxon>Plakobranchidae</taxon>
        <taxon>Elysia</taxon>
    </lineage>
</organism>
<dbReference type="EMBL" id="JAWDGP010001430">
    <property type="protein sequence ID" value="KAK3791796.1"/>
    <property type="molecule type" value="Genomic_DNA"/>
</dbReference>
<dbReference type="Proteomes" id="UP001283361">
    <property type="component" value="Unassembled WGS sequence"/>
</dbReference>
<reference evidence="2" key="1">
    <citation type="journal article" date="2023" name="G3 (Bethesda)">
        <title>A reference genome for the long-term kleptoplast-retaining sea slug Elysia crispata morphotype clarki.</title>
        <authorList>
            <person name="Eastman K.E."/>
            <person name="Pendleton A.L."/>
            <person name="Shaikh M.A."/>
            <person name="Suttiyut T."/>
            <person name="Ogas R."/>
            <person name="Tomko P."/>
            <person name="Gavelis G."/>
            <person name="Widhalm J.R."/>
            <person name="Wisecaver J.H."/>
        </authorList>
    </citation>
    <scope>NUCLEOTIDE SEQUENCE</scope>
    <source>
        <strain evidence="2">ECLA1</strain>
    </source>
</reference>
<protein>
    <submittedName>
        <fullName evidence="2">Uncharacterized protein</fullName>
    </submittedName>
</protein>